<dbReference type="Proteomes" id="UP000053413">
    <property type="component" value="Unassembled WGS sequence"/>
</dbReference>
<feature type="compositionally biased region" description="Basic and acidic residues" evidence="1">
    <location>
        <begin position="99"/>
        <end position="117"/>
    </location>
</feature>
<organism evidence="2 3">
    <name type="scientific">Streptomyces violaceusniger</name>
    <dbReference type="NCBI Taxonomy" id="68280"/>
    <lineage>
        <taxon>Bacteria</taxon>
        <taxon>Bacillati</taxon>
        <taxon>Actinomycetota</taxon>
        <taxon>Actinomycetes</taxon>
        <taxon>Kitasatosporales</taxon>
        <taxon>Streptomycetaceae</taxon>
        <taxon>Streptomyces</taxon>
        <taxon>Streptomyces violaceusniger group</taxon>
    </lineage>
</organism>
<gene>
    <name evidence="2" type="ORF">ADL28_08850</name>
</gene>
<protein>
    <submittedName>
        <fullName evidence="2">Uncharacterized protein</fullName>
    </submittedName>
</protein>
<evidence type="ECO:0000313" key="3">
    <source>
        <dbReference type="Proteomes" id="UP000053413"/>
    </source>
</evidence>
<accession>A0A0X3X6N6</accession>
<comment type="caution">
    <text evidence="2">The sequence shown here is derived from an EMBL/GenBank/DDBJ whole genome shotgun (WGS) entry which is preliminary data.</text>
</comment>
<evidence type="ECO:0000313" key="2">
    <source>
        <dbReference type="EMBL" id="KUL64783.1"/>
    </source>
</evidence>
<proteinExistence type="predicted"/>
<name>A0A0X3X6N6_STRVO</name>
<feature type="compositionally biased region" description="Polar residues" evidence="1">
    <location>
        <begin position="119"/>
        <end position="138"/>
    </location>
</feature>
<reference evidence="3" key="1">
    <citation type="submission" date="2015-10" db="EMBL/GenBank/DDBJ databases">
        <authorList>
            <person name="Ju K.-S."/>
            <person name="Doroghazi J.R."/>
            <person name="Metcalf W.W."/>
        </authorList>
    </citation>
    <scope>NUCLEOTIDE SEQUENCE [LARGE SCALE GENOMIC DNA]</scope>
    <source>
        <strain evidence="3">NRRL F-8817</strain>
    </source>
</reference>
<dbReference type="AlphaFoldDB" id="A0A0X3X6N6"/>
<dbReference type="OrthoDB" id="4317595at2"/>
<evidence type="ECO:0000256" key="1">
    <source>
        <dbReference type="SAM" id="MobiDB-lite"/>
    </source>
</evidence>
<dbReference type="RefSeq" id="WP_059143168.1">
    <property type="nucleotide sequence ID" value="NZ_LLZJ01000084.1"/>
</dbReference>
<sequence length="149" mass="16774">MAQEKWSPDLLKTPEDRAVHLAQRRAQIEPIIDDLRRLAREVAADLKERGGLEGDLPFQAKARAWTTGRPMFQAVDDLEAAITHLVAFGARYERSYEELPEKRARKAAEKQRVKELKASNGTPQLEQQRSDEASQAQNGGLFDHLTKGA</sequence>
<feature type="region of interest" description="Disordered" evidence="1">
    <location>
        <begin position="99"/>
        <end position="149"/>
    </location>
</feature>
<dbReference type="EMBL" id="LLZJ01000084">
    <property type="protein sequence ID" value="KUL64783.1"/>
    <property type="molecule type" value="Genomic_DNA"/>
</dbReference>